<name>A0ABN2RWM8_9MICO</name>
<dbReference type="PROSITE" id="PS51186">
    <property type="entry name" value="GNAT"/>
    <property type="match status" value="1"/>
</dbReference>
<sequence length="158" mass="17147">MSTELRVITGADWEAFRAVRLRALADSPDSFGATLEESASQESSLWRERAGGPGPVVLAFADDSTVGMGGLYTPDETGDVFVWGMWVEPAWRGRGLASDILRLLLDQPAAQARPALLHVTQGNDTARRLYERHGFVGTGETLPLRPGSTVLIDALRRV</sequence>
<evidence type="ECO:0000259" key="3">
    <source>
        <dbReference type="PROSITE" id="PS51186"/>
    </source>
</evidence>
<keyword evidence="1" id="KW-0808">Transferase</keyword>
<dbReference type="EMBL" id="BAAAPU010000006">
    <property type="protein sequence ID" value="GAA1976240.1"/>
    <property type="molecule type" value="Genomic_DNA"/>
</dbReference>
<evidence type="ECO:0000256" key="2">
    <source>
        <dbReference type="ARBA" id="ARBA00023315"/>
    </source>
</evidence>
<dbReference type="Proteomes" id="UP001500013">
    <property type="component" value="Unassembled WGS sequence"/>
</dbReference>
<keyword evidence="5" id="KW-1185">Reference proteome</keyword>
<accession>A0ABN2RWM8</accession>
<feature type="domain" description="N-acetyltransferase" evidence="3">
    <location>
        <begin position="3"/>
        <end position="156"/>
    </location>
</feature>
<reference evidence="4 5" key="1">
    <citation type="journal article" date="2019" name="Int. J. Syst. Evol. Microbiol.">
        <title>The Global Catalogue of Microorganisms (GCM) 10K type strain sequencing project: providing services to taxonomists for standard genome sequencing and annotation.</title>
        <authorList>
            <consortium name="The Broad Institute Genomics Platform"/>
            <consortium name="The Broad Institute Genome Sequencing Center for Infectious Disease"/>
            <person name="Wu L."/>
            <person name="Ma J."/>
        </authorList>
    </citation>
    <scope>NUCLEOTIDE SEQUENCE [LARGE SCALE GENOMIC DNA]</scope>
    <source>
        <strain evidence="4 5">JCM 15628</strain>
    </source>
</reference>
<dbReference type="Gene3D" id="3.40.630.30">
    <property type="match status" value="1"/>
</dbReference>
<keyword evidence="2" id="KW-0012">Acyltransferase</keyword>
<dbReference type="InterPro" id="IPR000182">
    <property type="entry name" value="GNAT_dom"/>
</dbReference>
<protein>
    <submittedName>
        <fullName evidence="4">GNAT family N-acetyltransferase</fullName>
    </submittedName>
</protein>
<dbReference type="SUPFAM" id="SSF55729">
    <property type="entry name" value="Acyl-CoA N-acyltransferases (Nat)"/>
    <property type="match status" value="1"/>
</dbReference>
<dbReference type="InterPro" id="IPR016181">
    <property type="entry name" value="Acyl_CoA_acyltransferase"/>
</dbReference>
<comment type="caution">
    <text evidence="4">The sequence shown here is derived from an EMBL/GenBank/DDBJ whole genome shotgun (WGS) entry which is preliminary data.</text>
</comment>
<organism evidence="4 5">
    <name type="scientific">Terrabacter lapilli</name>
    <dbReference type="NCBI Taxonomy" id="436231"/>
    <lineage>
        <taxon>Bacteria</taxon>
        <taxon>Bacillati</taxon>
        <taxon>Actinomycetota</taxon>
        <taxon>Actinomycetes</taxon>
        <taxon>Micrococcales</taxon>
        <taxon>Intrasporangiaceae</taxon>
        <taxon>Terrabacter</taxon>
    </lineage>
</organism>
<dbReference type="RefSeq" id="WP_344060183.1">
    <property type="nucleotide sequence ID" value="NZ_BAAAPU010000006.1"/>
</dbReference>
<proteinExistence type="predicted"/>
<evidence type="ECO:0000313" key="4">
    <source>
        <dbReference type="EMBL" id="GAA1976240.1"/>
    </source>
</evidence>
<evidence type="ECO:0000256" key="1">
    <source>
        <dbReference type="ARBA" id="ARBA00022679"/>
    </source>
</evidence>
<dbReference type="Pfam" id="PF00583">
    <property type="entry name" value="Acetyltransf_1"/>
    <property type="match status" value="1"/>
</dbReference>
<dbReference type="PANTHER" id="PTHR43877:SF2">
    <property type="entry name" value="AMINOALKYLPHOSPHONATE N-ACETYLTRANSFERASE-RELATED"/>
    <property type="match status" value="1"/>
</dbReference>
<dbReference type="CDD" id="cd04301">
    <property type="entry name" value="NAT_SF"/>
    <property type="match status" value="1"/>
</dbReference>
<evidence type="ECO:0000313" key="5">
    <source>
        <dbReference type="Proteomes" id="UP001500013"/>
    </source>
</evidence>
<dbReference type="PANTHER" id="PTHR43877">
    <property type="entry name" value="AMINOALKYLPHOSPHONATE N-ACETYLTRANSFERASE-RELATED-RELATED"/>
    <property type="match status" value="1"/>
</dbReference>
<gene>
    <name evidence="4" type="ORF">GCM10009817_15710</name>
</gene>
<dbReference type="InterPro" id="IPR050832">
    <property type="entry name" value="Bact_Acetyltransf"/>
</dbReference>